<dbReference type="Proteomes" id="UP000077521">
    <property type="component" value="Unassembled WGS sequence"/>
</dbReference>
<feature type="compositionally biased region" description="Low complexity" evidence="1">
    <location>
        <begin position="1212"/>
        <end position="1233"/>
    </location>
</feature>
<feature type="compositionally biased region" description="Acidic residues" evidence="1">
    <location>
        <begin position="77"/>
        <end position="90"/>
    </location>
</feature>
<feature type="compositionally biased region" description="Polar residues" evidence="1">
    <location>
        <begin position="313"/>
        <end position="334"/>
    </location>
</feature>
<feature type="region of interest" description="Disordered" evidence="1">
    <location>
        <begin position="838"/>
        <end position="885"/>
    </location>
</feature>
<feature type="compositionally biased region" description="Basic and acidic residues" evidence="1">
    <location>
        <begin position="570"/>
        <end position="579"/>
    </location>
</feature>
<comment type="caution">
    <text evidence="2">The sequence shown here is derived from an EMBL/GenBank/DDBJ whole genome shotgun (WGS) entry which is preliminary data.</text>
</comment>
<feature type="compositionally biased region" description="Acidic residues" evidence="1">
    <location>
        <begin position="1109"/>
        <end position="1125"/>
    </location>
</feature>
<feature type="compositionally biased region" description="Polar residues" evidence="1">
    <location>
        <begin position="921"/>
        <end position="930"/>
    </location>
</feature>
<feature type="region of interest" description="Disordered" evidence="1">
    <location>
        <begin position="344"/>
        <end position="363"/>
    </location>
</feature>
<organism evidence="2 3">
    <name type="scientific">Tilletia indica</name>
    <dbReference type="NCBI Taxonomy" id="43049"/>
    <lineage>
        <taxon>Eukaryota</taxon>
        <taxon>Fungi</taxon>
        <taxon>Dikarya</taxon>
        <taxon>Basidiomycota</taxon>
        <taxon>Ustilaginomycotina</taxon>
        <taxon>Exobasidiomycetes</taxon>
        <taxon>Tilletiales</taxon>
        <taxon>Tilletiaceae</taxon>
        <taxon>Tilletia</taxon>
    </lineage>
</organism>
<sequence length="1301" mass="138999">MSMDSGLCYEPSVNSHTNLIPPGKMVNQASLPGAEMSSRHQQPGVTIDIVGTPRDASSSLSSPAPKTASSLQAPNNEDVDSCYEPEDLDTTSDLQESQELATDNPRPRTRTSDLADFLRETGPEQAPTQKKFPMSGQSHFLWDEPPASKKRSILARARNVVGLRRQKSEHNVLLSNPQNVKRRESLHEEKYRDFDIHIRTQNLTKRILPNGKSYYTITPNGPATQDEAKIDPLQPSATSSTLQEGPRQRSKASSGIGLPSATSRLRGIAGRSTSMSSFADPSVRPVSSNGSHDPLQCNPSSAINKTEMFRPSLSRNNSLKLSTPRASRAASVSSQDFVRTIIAESEEPNDKPPRSPAMSLASACTAPNPSIRKLDGANSHSYSRIPANVECRGSIKTLLYASGEFPGLIARSTSAMSEAQRASSISRASLSSQPCPSPLPPLPSPSDDGQSSYGSAVASPTHSTWSSSVPQRVPTFMALTADDIETVTDHGSQVGHGNSGRSTAPPSPNPDSQAGPAVMPLEILRPSDFAGRSTERDHSRSKSRSLSSSAHDHRVHSSLTGLLSPPRSFGKKDGAKVARSETNAESELLQDWTMPRNQAAVKAAHSASALGTASQEEDLLPQVLQRALSPPSRRKTGRNHSRTGSLDSLGGKLTPSQDRTSEDGHKSSAELSVRIGSITPVPRISPLRNTISLPESGSDNQISPESKRSGTARKARPLSSSSTKSEHDSNGSASKRNSRPLSSHQEPPSTSLEVDSRSLGLGLLRSSFGHVHELDLNVDQSSSNVLIDEPLSANSPAAAIWMALEGMRAEYMISELRSEQERARFRVLARRNADALESTQEALEAERRRNSKGSGLRSGRSQQAGSKRPKSQRGQRPFAGQKSEAAIDDAITAVITELREYATSTSPRQSRDNSRSQSRSVTEPSTSKSMETAIVEMRNDVDSEGEWADVADDDEIDSEASQSVVTEKAGSSKPFDESLQDVTLLGDDGAPGVSSAEEEEDEDDGSSHRTDASTDMGRDTLSRATTLEDVAGAAATYSPKTKSQRALSGSESGESLRGPSGSDGAIETLEDVRGLSQGDTKKGRAQEGTQRSPSISQSPRSFGSISEDGAFEDEETLSFAYDEDGPFNSSTGGFMYSLRAAGSALSRHGVGSVSLSRQRRCESMSTIVSEDARSEIEHPSSPGHGQSQESQGVPGQVRPSPPPPRPQRRRPTGSTGSESRSKSMSGPSSPPVSDEARSTAARSTLRSVEDADDAGMTRHGRSLSGPRNASLMHPQSRPHRYSVPAGTGSFLEGLDAMGISF</sequence>
<evidence type="ECO:0000256" key="1">
    <source>
        <dbReference type="SAM" id="MobiDB-lite"/>
    </source>
</evidence>
<feature type="compositionally biased region" description="Polar residues" evidence="1">
    <location>
        <begin position="458"/>
        <end position="469"/>
    </location>
</feature>
<feature type="compositionally biased region" description="Polar residues" evidence="1">
    <location>
        <begin position="213"/>
        <end position="223"/>
    </location>
</feature>
<feature type="compositionally biased region" description="Polar residues" evidence="1">
    <location>
        <begin position="55"/>
        <end position="75"/>
    </location>
</feature>
<feature type="compositionally biased region" description="Polar residues" evidence="1">
    <location>
        <begin position="687"/>
        <end position="704"/>
    </location>
</feature>
<reference evidence="2" key="2">
    <citation type="journal article" date="2019" name="IMA Fungus">
        <title>Genome sequencing and comparison of five Tilletia species to identify candidate genes for the detection of regulated species infecting wheat.</title>
        <authorList>
            <person name="Nguyen H.D.T."/>
            <person name="Sultana T."/>
            <person name="Kesanakurti P."/>
            <person name="Hambleton S."/>
        </authorList>
    </citation>
    <scope>NUCLEOTIDE SEQUENCE</scope>
    <source>
        <strain evidence="2">DAOMC 236416</strain>
    </source>
</reference>
<evidence type="ECO:0000313" key="2">
    <source>
        <dbReference type="EMBL" id="KAE8255117.1"/>
    </source>
</evidence>
<gene>
    <name evidence="2" type="ORF">A4X13_0g3151</name>
</gene>
<feature type="compositionally biased region" description="Polar residues" evidence="1">
    <location>
        <begin position="730"/>
        <end position="753"/>
    </location>
</feature>
<evidence type="ECO:0000313" key="3">
    <source>
        <dbReference type="Proteomes" id="UP000077521"/>
    </source>
</evidence>
<protein>
    <submittedName>
        <fullName evidence="2">Uncharacterized protein</fullName>
    </submittedName>
</protein>
<dbReference type="EMBL" id="LWDF02000169">
    <property type="protein sequence ID" value="KAE8255117.1"/>
    <property type="molecule type" value="Genomic_DNA"/>
</dbReference>
<feature type="region of interest" description="Disordered" evidence="1">
    <location>
        <begin position="1"/>
        <end position="111"/>
    </location>
</feature>
<reference evidence="2" key="1">
    <citation type="submission" date="2016-04" db="EMBL/GenBank/DDBJ databases">
        <authorList>
            <person name="Nguyen H.D."/>
            <person name="Samba Siva P."/>
            <person name="Cullis J."/>
            <person name="Levesque C.A."/>
            <person name="Hambleton S."/>
        </authorList>
    </citation>
    <scope>NUCLEOTIDE SEQUENCE</scope>
    <source>
        <strain evidence="2">DAOMC 236416</strain>
    </source>
</reference>
<feature type="region of interest" description="Disordered" evidence="1">
    <location>
        <begin position="488"/>
        <end position="755"/>
    </location>
</feature>
<keyword evidence="3" id="KW-1185">Reference proteome</keyword>
<name>A0A8T8T5G5_9BASI</name>
<feature type="compositionally biased region" description="Basic residues" evidence="1">
    <location>
        <begin position="632"/>
        <end position="641"/>
    </location>
</feature>
<feature type="compositionally biased region" description="Polar residues" evidence="1">
    <location>
        <begin position="489"/>
        <end position="504"/>
    </location>
</feature>
<accession>A0A8T8T5G5</accession>
<feature type="compositionally biased region" description="Low complexity" evidence="1">
    <location>
        <begin position="1090"/>
        <end position="1106"/>
    </location>
</feature>
<feature type="compositionally biased region" description="Low complexity" evidence="1">
    <location>
        <begin position="599"/>
        <end position="609"/>
    </location>
</feature>
<feature type="region of interest" description="Disordered" evidence="1">
    <location>
        <begin position="901"/>
        <end position="1290"/>
    </location>
</feature>
<feature type="compositionally biased region" description="Basic and acidic residues" evidence="1">
    <location>
        <begin position="659"/>
        <end position="668"/>
    </location>
</feature>
<feature type="compositionally biased region" description="Low complexity" evidence="1">
    <location>
        <begin position="1047"/>
        <end position="1062"/>
    </location>
</feature>
<feature type="compositionally biased region" description="Polar residues" evidence="1">
    <location>
        <begin position="271"/>
        <end position="304"/>
    </location>
</feature>
<feature type="compositionally biased region" description="Low complexity" evidence="1">
    <location>
        <begin position="420"/>
        <end position="434"/>
    </location>
</feature>
<feature type="region of interest" description="Disordered" evidence="1">
    <location>
        <begin position="420"/>
        <end position="469"/>
    </location>
</feature>
<feature type="region of interest" description="Disordered" evidence="1">
    <location>
        <begin position="211"/>
        <end position="334"/>
    </location>
</feature>
<feature type="compositionally biased region" description="Polar residues" evidence="1">
    <location>
        <begin position="91"/>
        <end position="101"/>
    </location>
</feature>
<feature type="compositionally biased region" description="Acidic residues" evidence="1">
    <location>
        <begin position="942"/>
        <end position="958"/>
    </location>
</feature>
<feature type="compositionally biased region" description="Pro residues" evidence="1">
    <location>
        <begin position="435"/>
        <end position="444"/>
    </location>
</feature>
<proteinExistence type="predicted"/>
<feature type="compositionally biased region" description="Basic and acidic residues" evidence="1">
    <location>
        <begin position="1005"/>
        <end position="1021"/>
    </location>
</feature>